<dbReference type="SUPFAM" id="SSF53448">
    <property type="entry name" value="Nucleotide-diphospho-sugar transferases"/>
    <property type="match status" value="1"/>
</dbReference>
<accession>A0ABX0ZDP8</accession>
<sequence>MRSGTGIDAGAGPWPAGRRVLVIVPAWNEADGLAPVLKELRTTVPWADILVVDDGSTDLTAETAKAAGARVARLPYNLGVGGAMRTGYRYALDHGYDAAVQVDADGQHDPGFVPALLAALDGADLVVGARFAGVGDYRVRGPRRWTMRLLSLVLSKLAGTRLTDSTSGFRACNGDMIAFFARWYPAEYLGDTVESMVGALRRGYHVCQVPVAMRPRATGAPSQSAARALLYLARTALVLLLALTRRVPAPARSELPRMPQTTGGAG</sequence>
<dbReference type="Gene3D" id="3.90.550.10">
    <property type="entry name" value="Spore Coat Polysaccharide Biosynthesis Protein SpsA, Chain A"/>
    <property type="match status" value="1"/>
</dbReference>
<protein>
    <submittedName>
        <fullName evidence="3">Glycosyltransferase family 2 protein</fullName>
    </submittedName>
</protein>
<comment type="caution">
    <text evidence="3">The sequence shown here is derived from an EMBL/GenBank/DDBJ whole genome shotgun (WGS) entry which is preliminary data.</text>
</comment>
<keyword evidence="4" id="KW-1185">Reference proteome</keyword>
<reference evidence="3 4" key="1">
    <citation type="submission" date="2020-03" db="EMBL/GenBank/DDBJ databases">
        <title>WGS of actinomycetes isolated from Thailand.</title>
        <authorList>
            <person name="Thawai C."/>
        </authorList>
    </citation>
    <scope>NUCLEOTIDE SEQUENCE [LARGE SCALE GENOMIC DNA]</scope>
    <source>
        <strain evidence="3 4">PRB2-1</strain>
    </source>
</reference>
<dbReference type="CDD" id="cd04179">
    <property type="entry name" value="DPM_DPG-synthase_like"/>
    <property type="match status" value="1"/>
</dbReference>
<dbReference type="InterPro" id="IPR050256">
    <property type="entry name" value="Glycosyltransferase_2"/>
</dbReference>
<dbReference type="Proteomes" id="UP000734511">
    <property type="component" value="Unassembled WGS sequence"/>
</dbReference>
<feature type="domain" description="Glycosyltransferase 2-like" evidence="2">
    <location>
        <begin position="22"/>
        <end position="150"/>
    </location>
</feature>
<dbReference type="InterPro" id="IPR001173">
    <property type="entry name" value="Glyco_trans_2-like"/>
</dbReference>
<evidence type="ECO:0000313" key="3">
    <source>
        <dbReference type="EMBL" id="NJP41830.1"/>
    </source>
</evidence>
<organism evidence="3 4">
    <name type="scientific">Actinacidiphila epipremni</name>
    <dbReference type="NCBI Taxonomy" id="2053013"/>
    <lineage>
        <taxon>Bacteria</taxon>
        <taxon>Bacillati</taxon>
        <taxon>Actinomycetota</taxon>
        <taxon>Actinomycetes</taxon>
        <taxon>Kitasatosporales</taxon>
        <taxon>Streptomycetaceae</taxon>
        <taxon>Actinacidiphila</taxon>
    </lineage>
</organism>
<proteinExistence type="inferred from homology"/>
<dbReference type="PANTHER" id="PTHR48090">
    <property type="entry name" value="UNDECAPRENYL-PHOSPHATE 4-DEOXY-4-FORMAMIDO-L-ARABINOSE TRANSFERASE-RELATED"/>
    <property type="match status" value="1"/>
</dbReference>
<comment type="similarity">
    <text evidence="1">Belongs to the glycosyltransferase 2 family.</text>
</comment>
<gene>
    <name evidence="3" type="ORF">HCN08_00100</name>
</gene>
<dbReference type="InterPro" id="IPR029044">
    <property type="entry name" value="Nucleotide-diphossugar_trans"/>
</dbReference>
<evidence type="ECO:0000259" key="2">
    <source>
        <dbReference type="Pfam" id="PF00535"/>
    </source>
</evidence>
<name>A0ABX0ZDP8_9ACTN</name>
<dbReference type="Pfam" id="PF00535">
    <property type="entry name" value="Glycos_transf_2"/>
    <property type="match status" value="1"/>
</dbReference>
<dbReference type="PANTHER" id="PTHR48090:SF7">
    <property type="entry name" value="RFBJ PROTEIN"/>
    <property type="match status" value="1"/>
</dbReference>
<evidence type="ECO:0000256" key="1">
    <source>
        <dbReference type="ARBA" id="ARBA00006739"/>
    </source>
</evidence>
<dbReference type="RefSeq" id="WP_167980717.1">
    <property type="nucleotide sequence ID" value="NZ_JAATEJ010000001.1"/>
</dbReference>
<dbReference type="EMBL" id="JAATEJ010000001">
    <property type="protein sequence ID" value="NJP41830.1"/>
    <property type="molecule type" value="Genomic_DNA"/>
</dbReference>
<evidence type="ECO:0000313" key="4">
    <source>
        <dbReference type="Proteomes" id="UP000734511"/>
    </source>
</evidence>